<reference evidence="1 2" key="1">
    <citation type="journal article" date="2010" name="DNA Res.">
        <title>Bacterial lifestyle in a deep-sea hydrothermal vent chimney revealed by the genome sequence of the thermophilic bacterium Deferribacter desulfuricans SSM1.</title>
        <authorList>
            <person name="Takaki Y."/>
            <person name="Shimamura S."/>
            <person name="Nakagawa S."/>
            <person name="Fukuhara Y."/>
            <person name="Horikawa H."/>
            <person name="Ankai A."/>
            <person name="Harada T."/>
            <person name="Hosoyama A."/>
            <person name="Oguchi A."/>
            <person name="Fukui S."/>
            <person name="Fujita N."/>
            <person name="Takami H."/>
            <person name="Takai K."/>
        </authorList>
    </citation>
    <scope>NUCLEOTIDE SEQUENCE [LARGE SCALE GENOMIC DNA]</scope>
    <source>
        <strain evidence="2">DSM 14783 / JCM 11476 / NBRC 101012 / SSM1</strain>
    </source>
</reference>
<evidence type="ECO:0000313" key="2">
    <source>
        <dbReference type="Proteomes" id="UP000001520"/>
    </source>
</evidence>
<proteinExistence type="predicted"/>
<gene>
    <name evidence="1" type="ordered locus">DEFDS_1790</name>
</gene>
<sequence length="86" mass="10160">MNREELLELRKEITIIEDFQEELGSDEKKALSEMKLKFDKNFELLSDDDKKWLNTEYFRWIELYLNELSCKAHGCSGCSGGCDIEF</sequence>
<evidence type="ECO:0000313" key="1">
    <source>
        <dbReference type="EMBL" id="BAI81245.1"/>
    </source>
</evidence>
<dbReference type="AlphaFoldDB" id="D3P955"/>
<protein>
    <submittedName>
        <fullName evidence="1">Uncharacterized protein</fullName>
    </submittedName>
</protein>
<dbReference type="Proteomes" id="UP000001520">
    <property type="component" value="Chromosome"/>
</dbReference>
<organism evidence="1 2">
    <name type="scientific">Deferribacter desulfuricans (strain DSM 14783 / JCM 11476 / NBRC 101012 / SSM1)</name>
    <dbReference type="NCBI Taxonomy" id="639282"/>
    <lineage>
        <taxon>Bacteria</taxon>
        <taxon>Pseudomonadati</taxon>
        <taxon>Deferribacterota</taxon>
        <taxon>Deferribacteres</taxon>
        <taxon>Deferribacterales</taxon>
        <taxon>Deferribacteraceae</taxon>
        <taxon>Deferribacter</taxon>
    </lineage>
</organism>
<dbReference type="HOGENOM" id="CLU_2584605_0_0_0"/>
<dbReference type="OrthoDB" id="9854568at2"/>
<accession>D3P955</accession>
<dbReference type="RefSeq" id="WP_013008490.1">
    <property type="nucleotide sequence ID" value="NC_013939.1"/>
</dbReference>
<dbReference type="EMBL" id="AP011529">
    <property type="protein sequence ID" value="BAI81245.1"/>
    <property type="molecule type" value="Genomic_DNA"/>
</dbReference>
<dbReference type="KEGG" id="ddf:DEFDS_1790"/>
<name>D3P955_DEFDS</name>
<keyword evidence="2" id="KW-1185">Reference proteome</keyword>
<dbReference type="eggNOG" id="ENOG5030RHZ">
    <property type="taxonomic scope" value="Bacteria"/>
</dbReference>